<reference evidence="2 3" key="1">
    <citation type="submission" date="2022-05" db="EMBL/GenBank/DDBJ databases">
        <authorList>
            <consortium name="Genoscope - CEA"/>
            <person name="William W."/>
        </authorList>
    </citation>
    <scope>NUCLEOTIDE SEQUENCE [LARGE SCALE GENOMIC DNA]</scope>
</reference>
<feature type="transmembrane region" description="Helical" evidence="1">
    <location>
        <begin position="109"/>
        <end position="128"/>
    </location>
</feature>
<dbReference type="InterPro" id="IPR052728">
    <property type="entry name" value="O2_lipid_transport_reg"/>
</dbReference>
<accession>A0AAU9VWZ7</accession>
<feature type="non-terminal residue" evidence="2">
    <location>
        <position position="1"/>
    </location>
</feature>
<protein>
    <submittedName>
        <fullName evidence="2">Uncharacterized protein</fullName>
    </submittedName>
</protein>
<evidence type="ECO:0000256" key="1">
    <source>
        <dbReference type="SAM" id="Phobius"/>
    </source>
</evidence>
<dbReference type="Proteomes" id="UP001159428">
    <property type="component" value="Unassembled WGS sequence"/>
</dbReference>
<keyword evidence="1" id="KW-0472">Membrane</keyword>
<gene>
    <name evidence="2" type="ORF">PMEA_00029283</name>
</gene>
<dbReference type="EMBL" id="CALNXJ010000006">
    <property type="protein sequence ID" value="CAH3041594.1"/>
    <property type="molecule type" value="Genomic_DNA"/>
</dbReference>
<dbReference type="AlphaFoldDB" id="A0AAU9VWZ7"/>
<feature type="transmembrane region" description="Helical" evidence="1">
    <location>
        <begin position="84"/>
        <end position="103"/>
    </location>
</feature>
<keyword evidence="3" id="KW-1185">Reference proteome</keyword>
<evidence type="ECO:0000313" key="3">
    <source>
        <dbReference type="Proteomes" id="UP001159428"/>
    </source>
</evidence>
<dbReference type="PANTHER" id="PTHR11161">
    <property type="entry name" value="O-ACYLTRANSFERASE"/>
    <property type="match status" value="1"/>
</dbReference>
<sequence length="162" mass="18332">FKKEPGRGSYTDLVYVKPYCRIATYLVGIAQGYLIHIEKKNPGKNPLSKIPRQVECLVGWFLSIALGVSDVYEDGRPLIKAENIIYGTFSRFVWGLTLAWVIYACNKGYGIMSYAVAFILAIGVEFPTMRVESMFFFRCTKHEVTGLTRATGNQARLRKMDV</sequence>
<organism evidence="2 3">
    <name type="scientific">Pocillopora meandrina</name>
    <dbReference type="NCBI Taxonomy" id="46732"/>
    <lineage>
        <taxon>Eukaryota</taxon>
        <taxon>Metazoa</taxon>
        <taxon>Cnidaria</taxon>
        <taxon>Anthozoa</taxon>
        <taxon>Hexacorallia</taxon>
        <taxon>Scleractinia</taxon>
        <taxon>Astrocoeniina</taxon>
        <taxon>Pocilloporidae</taxon>
        <taxon>Pocillopora</taxon>
    </lineage>
</organism>
<keyword evidence="1" id="KW-0812">Transmembrane</keyword>
<proteinExistence type="predicted"/>
<dbReference type="PANTHER" id="PTHR11161:SF0">
    <property type="entry name" value="O-ACYLTRANSFERASE LIKE PROTEIN"/>
    <property type="match status" value="1"/>
</dbReference>
<keyword evidence="1" id="KW-1133">Transmembrane helix</keyword>
<name>A0AAU9VWZ7_9CNID</name>
<evidence type="ECO:0000313" key="2">
    <source>
        <dbReference type="EMBL" id="CAH3041594.1"/>
    </source>
</evidence>
<comment type="caution">
    <text evidence="2">The sequence shown here is derived from an EMBL/GenBank/DDBJ whole genome shotgun (WGS) entry which is preliminary data.</text>
</comment>